<dbReference type="EMBL" id="JAUCMV010000004">
    <property type="protein sequence ID" value="KAK0402596.1"/>
    <property type="molecule type" value="Genomic_DNA"/>
</dbReference>
<dbReference type="AlphaFoldDB" id="A0AA39HCA6"/>
<sequence>MNYLPRAFYDDVFGQLERNDIEQARKLAGTPGIMTSDHCRKRRELTMWVVLNIKENLCGFELLERPVTSITTVPLSDLHSKYDRITKVNFINSPKGQTEGYQAMPFNEALNKISLALRFASNCELEALADNRYAIVFFKPFFKLLGRSQTFKSVRTPNYGEECEEFVRKQLKSAHLEQLLLYRYWPVGFKKSIASWTQNPKFRSLYSDSMVKMLGYKTVVSLLQRWADGELKELSVSACISCKKKHILRHLKKLGCTSKGSTFKLANRHNLELSFSDDFSRMYLDISD</sequence>
<dbReference type="Proteomes" id="UP001175271">
    <property type="component" value="Unassembled WGS sequence"/>
</dbReference>
<evidence type="ECO:0000313" key="2">
    <source>
        <dbReference type="Proteomes" id="UP001175271"/>
    </source>
</evidence>
<reference evidence="1" key="1">
    <citation type="submission" date="2023-06" db="EMBL/GenBank/DDBJ databases">
        <title>Genomic analysis of the entomopathogenic nematode Steinernema hermaphroditum.</title>
        <authorList>
            <person name="Schwarz E.M."/>
            <person name="Heppert J.K."/>
            <person name="Baniya A."/>
            <person name="Schwartz H.T."/>
            <person name="Tan C.-H."/>
            <person name="Antoshechkin I."/>
            <person name="Sternberg P.W."/>
            <person name="Goodrich-Blair H."/>
            <person name="Dillman A.R."/>
        </authorList>
    </citation>
    <scope>NUCLEOTIDE SEQUENCE</scope>
    <source>
        <strain evidence="1">PS9179</strain>
        <tissue evidence="1">Whole animal</tissue>
    </source>
</reference>
<evidence type="ECO:0000313" key="1">
    <source>
        <dbReference type="EMBL" id="KAK0402596.1"/>
    </source>
</evidence>
<organism evidence="1 2">
    <name type="scientific">Steinernema hermaphroditum</name>
    <dbReference type="NCBI Taxonomy" id="289476"/>
    <lineage>
        <taxon>Eukaryota</taxon>
        <taxon>Metazoa</taxon>
        <taxon>Ecdysozoa</taxon>
        <taxon>Nematoda</taxon>
        <taxon>Chromadorea</taxon>
        <taxon>Rhabditida</taxon>
        <taxon>Tylenchina</taxon>
        <taxon>Panagrolaimomorpha</taxon>
        <taxon>Strongyloidoidea</taxon>
        <taxon>Steinernematidae</taxon>
        <taxon>Steinernema</taxon>
    </lineage>
</organism>
<name>A0AA39HCA6_9BILA</name>
<comment type="caution">
    <text evidence="1">The sequence shown here is derived from an EMBL/GenBank/DDBJ whole genome shotgun (WGS) entry which is preliminary data.</text>
</comment>
<gene>
    <name evidence="1" type="ORF">QR680_016423</name>
</gene>
<accession>A0AA39HCA6</accession>
<keyword evidence="2" id="KW-1185">Reference proteome</keyword>
<protein>
    <submittedName>
        <fullName evidence="1">Uncharacterized protein</fullName>
    </submittedName>
</protein>
<proteinExistence type="predicted"/>